<dbReference type="Proteomes" id="UP000192478">
    <property type="component" value="Chromosome"/>
</dbReference>
<feature type="transmembrane region" description="Helical" evidence="1">
    <location>
        <begin position="7"/>
        <end position="24"/>
    </location>
</feature>
<evidence type="ECO:0000259" key="2">
    <source>
        <dbReference type="Pfam" id="PF16244"/>
    </source>
</evidence>
<dbReference type="RefSeq" id="WP_070966045.1">
    <property type="nucleotide sequence ID" value="NZ_CP017603.1"/>
</dbReference>
<dbReference type="InterPro" id="IPR032599">
    <property type="entry name" value="YcdB/YcdC_rep_domain"/>
</dbReference>
<keyword evidence="1" id="KW-0812">Transmembrane</keyword>
<reference evidence="3 5" key="1">
    <citation type="submission" date="2016-10" db="EMBL/GenBank/DDBJ databases">
        <title>Complete Genome Sequence of Acetogen Clostridium formicoaceticum ATCC 27076.</title>
        <authorList>
            <person name="Bao T."/>
            <person name="Cheng C."/>
            <person name="Zhao J."/>
            <person name="Yang S.-T."/>
            <person name="Wang J."/>
            <person name="Wang M."/>
        </authorList>
    </citation>
    <scope>NUCLEOTIDE SEQUENCE [LARGE SCALE GENOMIC DNA]</scope>
    <source>
        <strain evidence="3 5">ATCC 27076</strain>
    </source>
</reference>
<evidence type="ECO:0000313" key="4">
    <source>
        <dbReference type="EMBL" id="ARE86067.1"/>
    </source>
</evidence>
<evidence type="ECO:0000313" key="5">
    <source>
        <dbReference type="Proteomes" id="UP000177894"/>
    </source>
</evidence>
<dbReference type="KEGG" id="cfm:BJL90_07435"/>
<keyword evidence="1" id="KW-0472">Membrane</keyword>
<keyword evidence="5" id="KW-1185">Reference proteome</keyword>
<gene>
    <name evidence="3" type="ORF">BJL90_07435</name>
    <name evidence="4" type="ORF">CLFO_03830</name>
</gene>
<protein>
    <submittedName>
        <fullName evidence="4">Peptidase propeptide and YPEB domain protein</fullName>
    </submittedName>
</protein>
<evidence type="ECO:0000313" key="6">
    <source>
        <dbReference type="Proteomes" id="UP000192478"/>
    </source>
</evidence>
<organism evidence="4 6">
    <name type="scientific">Clostridium formicaceticum</name>
    <dbReference type="NCBI Taxonomy" id="1497"/>
    <lineage>
        <taxon>Bacteria</taxon>
        <taxon>Bacillati</taxon>
        <taxon>Bacillota</taxon>
        <taxon>Clostridia</taxon>
        <taxon>Eubacteriales</taxon>
        <taxon>Clostridiaceae</taxon>
        <taxon>Clostridium</taxon>
    </lineage>
</organism>
<evidence type="ECO:0000313" key="3">
    <source>
        <dbReference type="EMBL" id="AOY75744.1"/>
    </source>
</evidence>
<sequence>MKKYTKAILVILLIGSIGINLIYYRDLRNANEKIKQANTVIASNVESNIRQSIMYIQELIEEQSPEALQSLETSVVTLAFVFNHWVDLNQSSENPNERMQRGLSAVETLRNTISHHLSNQYKTNEHQLMVYDIEMLESMKEQLKRLSLAYHNIEDHLAESKNSGPNDGGLIQIANNIEEISRLYRHSQLPNKHPKYISYEEAVTLAESTIPFLKDVLLKQENQQVVIRDGIHYYQLSYYDDDDEAYLIGIDAINGNVRNYEAKQNISQEKNLSTKDALNIAKNFLNRLYKGEMKEEVFYMESSDKKDAVYSFRFTPIRDEVQITSDAYVINIAANSGKILKCTNDFTDTKLGDYKQAITEEEVQETYRESFGDMEYNGLAIIRSFYTRYQPKLTYSYRTIQNQQQVMMFIDVTTGMPVYEMYYIYQPIF</sequence>
<proteinExistence type="predicted"/>
<reference evidence="4 6" key="2">
    <citation type="submission" date="2017-03" db="EMBL/GenBank/DDBJ databases">
        <title>Complete sequence of Clostridium formicaceticum DSM 92.</title>
        <authorList>
            <person name="Poehlein A."/>
            <person name="Karl M."/>
            <person name="Bengelsdorf F.R."/>
            <person name="Duerre P."/>
            <person name="Daniel R."/>
        </authorList>
    </citation>
    <scope>NUCLEOTIDE SEQUENCE [LARGE SCALE GENOMIC DNA]</scope>
    <source>
        <strain evidence="4 6">DSM 92</strain>
    </source>
</reference>
<dbReference type="AlphaFoldDB" id="A0AAC9WES3"/>
<dbReference type="EMBL" id="CP017603">
    <property type="protein sequence ID" value="AOY75744.1"/>
    <property type="molecule type" value="Genomic_DNA"/>
</dbReference>
<name>A0AAC9WES3_9CLOT</name>
<dbReference type="Proteomes" id="UP000177894">
    <property type="component" value="Chromosome"/>
</dbReference>
<dbReference type="Pfam" id="PF16244">
    <property type="entry name" value="DUF4901"/>
    <property type="match status" value="1"/>
</dbReference>
<dbReference type="EMBL" id="CP020559">
    <property type="protein sequence ID" value="ARE86067.1"/>
    <property type="molecule type" value="Genomic_DNA"/>
</dbReference>
<feature type="domain" description="YcdB/YcdC repeated" evidence="2">
    <location>
        <begin position="246"/>
        <end position="340"/>
    </location>
</feature>
<evidence type="ECO:0000256" key="1">
    <source>
        <dbReference type="SAM" id="Phobius"/>
    </source>
</evidence>
<accession>A0AAC9WES3</accession>
<keyword evidence="1" id="KW-1133">Transmembrane helix</keyword>